<dbReference type="InterPro" id="IPR055312">
    <property type="entry name" value="FBL15-like"/>
</dbReference>
<dbReference type="PANTHER" id="PTHR34709:SF80">
    <property type="entry name" value="F-BOX DOMAIN-CONTAINING PROTEIN"/>
    <property type="match status" value="1"/>
</dbReference>
<dbReference type="InterPro" id="IPR055411">
    <property type="entry name" value="LRR_FXL15/At3g58940/PEG3-like"/>
</dbReference>
<accession>A0A5J9W043</accession>
<dbReference type="AlphaFoldDB" id="A0A5J9W043"/>
<dbReference type="Gramene" id="TVU41265">
    <property type="protein sequence ID" value="TVU41265"/>
    <property type="gene ID" value="EJB05_14768"/>
</dbReference>
<keyword evidence="3" id="KW-1185">Reference proteome</keyword>
<sequence>MPRHQVVGAVLLPGGHIAVDQNIAYGRATTTILASIYSTMVGGLWRANLDLLPGVMLLCDVTSQAWSPLPTNLIVDNDNAAEVFQLAAPCLIGWFSFLPEEAGAVARGAINLPFFDKGDIIDIRLGYHGLALPPAGVFAKLTVLNLENIHFHGHTSLGDVLSSARCPSLKSLCVHGARGLSSLTFHSKTLLDLALHHLQEFEQLTVVMPMLRKLDIFNNFENRQPVADVTTPVLELLHWFDNKKSCLWTFVYSILDAFSGIKKLDIKIFGHPTEKAACSPSSDCHQLQESENEELSLNSLQEVEISKYTGGEYEHAFLKRLMRWAPALKKDTITFDPSVTIVTEELCQELLRLPRPELHEDLLAPTLG</sequence>
<dbReference type="SUPFAM" id="SSF52058">
    <property type="entry name" value="L domain-like"/>
    <property type="match status" value="1"/>
</dbReference>
<dbReference type="PANTHER" id="PTHR34709">
    <property type="entry name" value="OS10G0396666 PROTEIN"/>
    <property type="match status" value="1"/>
</dbReference>
<name>A0A5J9W043_9POAL</name>
<evidence type="ECO:0000259" key="1">
    <source>
        <dbReference type="Pfam" id="PF24758"/>
    </source>
</evidence>
<comment type="caution">
    <text evidence="2">The sequence shown here is derived from an EMBL/GenBank/DDBJ whole genome shotgun (WGS) entry which is preliminary data.</text>
</comment>
<gene>
    <name evidence="2" type="ORF">EJB05_14768</name>
</gene>
<evidence type="ECO:0000313" key="2">
    <source>
        <dbReference type="EMBL" id="TVU41265.1"/>
    </source>
</evidence>
<dbReference type="EMBL" id="RWGY01000007">
    <property type="protein sequence ID" value="TVU41265.1"/>
    <property type="molecule type" value="Genomic_DNA"/>
</dbReference>
<evidence type="ECO:0000313" key="3">
    <source>
        <dbReference type="Proteomes" id="UP000324897"/>
    </source>
</evidence>
<dbReference type="Proteomes" id="UP000324897">
    <property type="component" value="Chromosome 4"/>
</dbReference>
<organism evidence="2 3">
    <name type="scientific">Eragrostis curvula</name>
    <name type="common">weeping love grass</name>
    <dbReference type="NCBI Taxonomy" id="38414"/>
    <lineage>
        <taxon>Eukaryota</taxon>
        <taxon>Viridiplantae</taxon>
        <taxon>Streptophyta</taxon>
        <taxon>Embryophyta</taxon>
        <taxon>Tracheophyta</taxon>
        <taxon>Spermatophyta</taxon>
        <taxon>Magnoliopsida</taxon>
        <taxon>Liliopsida</taxon>
        <taxon>Poales</taxon>
        <taxon>Poaceae</taxon>
        <taxon>PACMAD clade</taxon>
        <taxon>Chloridoideae</taxon>
        <taxon>Eragrostideae</taxon>
        <taxon>Eragrostidinae</taxon>
        <taxon>Eragrostis</taxon>
    </lineage>
</organism>
<feature type="non-terminal residue" evidence="2">
    <location>
        <position position="1"/>
    </location>
</feature>
<feature type="domain" description="F-box/LRR-repeat protein 15/At3g58940/PEG3-like LRR" evidence="1">
    <location>
        <begin position="131"/>
        <end position="241"/>
    </location>
</feature>
<proteinExistence type="predicted"/>
<dbReference type="InterPro" id="IPR032675">
    <property type="entry name" value="LRR_dom_sf"/>
</dbReference>
<dbReference type="Gene3D" id="3.80.10.10">
    <property type="entry name" value="Ribonuclease Inhibitor"/>
    <property type="match status" value="1"/>
</dbReference>
<protein>
    <recommendedName>
        <fullName evidence="1">F-box/LRR-repeat protein 15/At3g58940/PEG3-like LRR domain-containing protein</fullName>
    </recommendedName>
</protein>
<dbReference type="Pfam" id="PF24758">
    <property type="entry name" value="LRR_At5g56370"/>
    <property type="match status" value="1"/>
</dbReference>
<reference evidence="2 3" key="1">
    <citation type="journal article" date="2019" name="Sci. Rep.">
        <title>A high-quality genome of Eragrostis curvula grass provides insights into Poaceae evolution and supports new strategies to enhance forage quality.</title>
        <authorList>
            <person name="Carballo J."/>
            <person name="Santos B.A.C.M."/>
            <person name="Zappacosta D."/>
            <person name="Garbus I."/>
            <person name="Selva J.P."/>
            <person name="Gallo C.A."/>
            <person name="Diaz A."/>
            <person name="Albertini E."/>
            <person name="Caccamo M."/>
            <person name="Echenique V."/>
        </authorList>
    </citation>
    <scope>NUCLEOTIDE SEQUENCE [LARGE SCALE GENOMIC DNA]</scope>
    <source>
        <strain evidence="3">cv. Victoria</strain>
        <tissue evidence="2">Leaf</tissue>
    </source>
</reference>